<gene>
    <name evidence="2" type="ORF">NLJ89_g10525</name>
</gene>
<dbReference type="EMBL" id="JANKHO010001966">
    <property type="protein sequence ID" value="KAJ3496165.1"/>
    <property type="molecule type" value="Genomic_DNA"/>
</dbReference>
<accession>A0A9W8MS19</accession>
<comment type="similarity">
    <text evidence="1">Belongs to the aegerolysin family.</text>
</comment>
<keyword evidence="3" id="KW-1185">Reference proteome</keyword>
<comment type="caution">
    <text evidence="2">The sequence shown here is derived from an EMBL/GenBank/DDBJ whole genome shotgun (WGS) entry which is preliminary data.</text>
</comment>
<dbReference type="Gene3D" id="2.60.270.50">
    <property type="match status" value="1"/>
</dbReference>
<dbReference type="InterPro" id="IPR009413">
    <property type="entry name" value="Aegerolysin-typ"/>
</dbReference>
<proteinExistence type="inferred from homology"/>
<dbReference type="GO" id="GO:0019836">
    <property type="term" value="P:symbiont-mediated hemolysis of host erythrocyte"/>
    <property type="evidence" value="ECO:0007669"/>
    <property type="project" value="InterPro"/>
</dbReference>
<dbReference type="Pfam" id="PF06355">
    <property type="entry name" value="Aegerolysin"/>
    <property type="match status" value="1"/>
</dbReference>
<evidence type="ECO:0000256" key="1">
    <source>
        <dbReference type="ARBA" id="ARBA00010795"/>
    </source>
</evidence>
<dbReference type="Proteomes" id="UP001148786">
    <property type="component" value="Unassembled WGS sequence"/>
</dbReference>
<protein>
    <submittedName>
        <fullName evidence="2">Uncharacterized protein</fullName>
    </submittedName>
</protein>
<evidence type="ECO:0000313" key="3">
    <source>
        <dbReference type="Proteomes" id="UP001148786"/>
    </source>
</evidence>
<dbReference type="AlphaFoldDB" id="A0A9W8MS19"/>
<reference evidence="2" key="1">
    <citation type="submission" date="2022-07" db="EMBL/GenBank/DDBJ databases">
        <title>Genome Sequence of Agrocybe chaxingu.</title>
        <authorList>
            <person name="Buettner E."/>
        </authorList>
    </citation>
    <scope>NUCLEOTIDE SEQUENCE</scope>
    <source>
        <strain evidence="2">MP-N11</strain>
    </source>
</reference>
<sequence length="137" mass="15087">MDTKAYAQWVIVLINNKGSEPLKLKSLNVITGKLYADGNKDVEVPASDYEGKVVAPGEKLQFNSCGLANTPEGTSGTFDLVDPIEDDKLIRHFYWNCPWGSHNNEWEVTGTNSKWVVESHSNGMEALGVVTVDAMNK</sequence>
<dbReference type="OrthoDB" id="2727348at2759"/>
<name>A0A9W8MS19_9AGAR</name>
<organism evidence="2 3">
    <name type="scientific">Agrocybe chaxingu</name>
    <dbReference type="NCBI Taxonomy" id="84603"/>
    <lineage>
        <taxon>Eukaryota</taxon>
        <taxon>Fungi</taxon>
        <taxon>Dikarya</taxon>
        <taxon>Basidiomycota</taxon>
        <taxon>Agaricomycotina</taxon>
        <taxon>Agaricomycetes</taxon>
        <taxon>Agaricomycetidae</taxon>
        <taxon>Agaricales</taxon>
        <taxon>Agaricineae</taxon>
        <taxon>Strophariaceae</taxon>
        <taxon>Agrocybe</taxon>
    </lineage>
</organism>
<evidence type="ECO:0000313" key="2">
    <source>
        <dbReference type="EMBL" id="KAJ3496165.1"/>
    </source>
</evidence>
<dbReference type="PIRSF" id="PIRSF007951">
    <property type="entry name" value="Hemolysin, aegerolysin type"/>
    <property type="match status" value="1"/>
</dbReference>